<gene>
    <name evidence="2" type="ORF">RG540_CH30310</name>
</gene>
<evidence type="ECO:0000256" key="1">
    <source>
        <dbReference type="SAM" id="Phobius"/>
    </source>
</evidence>
<dbReference type="GeneID" id="51989853"/>
<keyword evidence="1" id="KW-0472">Membrane</keyword>
<evidence type="ECO:0000313" key="2">
    <source>
        <dbReference type="EMBL" id="CDN49196.1"/>
    </source>
</evidence>
<protein>
    <submittedName>
        <fullName evidence="2">Uncharacterized protein</fullName>
    </submittedName>
</protein>
<accession>A0A068STV8</accession>
<proteinExistence type="predicted"/>
<feature type="transmembrane region" description="Helical" evidence="1">
    <location>
        <begin position="30"/>
        <end position="49"/>
    </location>
</feature>
<reference evidence="3" key="1">
    <citation type="journal article" date="2014" name="BMC Genomics">
        <title>Genome sequencing of two Neorhizobium galegae strains reveals a noeT gene responsible for the unusual acetylation of the nodulation factors.</title>
        <authorList>
            <person name="Osterman J."/>
            <person name="Marsh J."/>
            <person name="Laine P.K."/>
            <person name="Zeng Z."/>
            <person name="Alatalo E."/>
            <person name="Sullivan J.T."/>
            <person name="Young J.P."/>
            <person name="Thomas-Oates J."/>
            <person name="Paulin L."/>
            <person name="Lindstrom K."/>
        </authorList>
    </citation>
    <scope>NUCLEOTIDE SEQUENCE [LARGE SCALE GENOMIC DNA]</scope>
    <source>
        <strain evidence="3">HAMBI 540</strain>
    </source>
</reference>
<dbReference type="eggNOG" id="ENOG5033AKW">
    <property type="taxonomic scope" value="Bacteria"/>
</dbReference>
<dbReference type="PATRIC" id="fig|1028800.3.peg.3073"/>
<sequence length="55" mass="6290">MTKPIAVLLILAMLVQIIKPLNLPGLRRRSDFWRLAVVAFAVWSIALILREFTTL</sequence>
<dbReference type="RefSeq" id="WP_167551677.1">
    <property type="nucleotide sequence ID" value="NZ_HG938353.1"/>
</dbReference>
<keyword evidence="1" id="KW-0812">Transmembrane</keyword>
<dbReference type="EMBL" id="HG938353">
    <property type="protein sequence ID" value="CDN49196.1"/>
    <property type="molecule type" value="Genomic_DNA"/>
</dbReference>
<dbReference type="KEGG" id="ngg:RG540_CH30310"/>
<organism evidence="2 3">
    <name type="scientific">Neorhizobium galegae bv. orientalis str. HAMBI 540</name>
    <dbReference type="NCBI Taxonomy" id="1028800"/>
    <lineage>
        <taxon>Bacteria</taxon>
        <taxon>Pseudomonadati</taxon>
        <taxon>Pseudomonadota</taxon>
        <taxon>Alphaproteobacteria</taxon>
        <taxon>Hyphomicrobiales</taxon>
        <taxon>Rhizobiaceae</taxon>
        <taxon>Rhizobium/Agrobacterium group</taxon>
        <taxon>Neorhizobium</taxon>
    </lineage>
</organism>
<keyword evidence="3" id="KW-1185">Reference proteome</keyword>
<dbReference type="Proteomes" id="UP000028181">
    <property type="component" value="Chromosome I"/>
</dbReference>
<keyword evidence="1" id="KW-1133">Transmembrane helix</keyword>
<dbReference type="HOGENOM" id="CLU_211638_0_0_5"/>
<dbReference type="AlphaFoldDB" id="A0A068STV8"/>
<name>A0A068STV8_NEOGA</name>
<evidence type="ECO:0000313" key="3">
    <source>
        <dbReference type="Proteomes" id="UP000028181"/>
    </source>
</evidence>